<feature type="domain" description="ZZ-type" evidence="8">
    <location>
        <begin position="770"/>
        <end position="812"/>
    </location>
</feature>
<keyword evidence="3" id="KW-0863">Zinc-finger</keyword>
<dbReference type="SUPFAM" id="SSF57850">
    <property type="entry name" value="RING/U-box"/>
    <property type="match status" value="1"/>
</dbReference>
<evidence type="ECO:0000256" key="7">
    <source>
        <dbReference type="SAM" id="MobiDB-lite"/>
    </source>
</evidence>
<dbReference type="Pfam" id="PF00023">
    <property type="entry name" value="Ank"/>
    <property type="match status" value="1"/>
</dbReference>
<dbReference type="PROSITE" id="PS50088">
    <property type="entry name" value="ANK_REPEAT"/>
    <property type="match status" value="4"/>
</dbReference>
<feature type="compositionally biased region" description="Polar residues" evidence="7">
    <location>
        <begin position="393"/>
        <end position="404"/>
    </location>
</feature>
<feature type="region of interest" description="Disordered" evidence="7">
    <location>
        <begin position="627"/>
        <end position="765"/>
    </location>
</feature>
<dbReference type="PROSITE" id="PS50297">
    <property type="entry name" value="ANK_REP_REGION"/>
    <property type="match status" value="2"/>
</dbReference>
<dbReference type="SMART" id="SM00291">
    <property type="entry name" value="ZnF_ZZ"/>
    <property type="match status" value="1"/>
</dbReference>
<dbReference type="VEuPathDB" id="FungiDB:F4678DRAFT_481777"/>
<keyword evidence="2" id="KW-0677">Repeat</keyword>
<evidence type="ECO:0000313" key="9">
    <source>
        <dbReference type="EMBL" id="KAJ3560216.1"/>
    </source>
</evidence>
<evidence type="ECO:0000256" key="4">
    <source>
        <dbReference type="ARBA" id="ARBA00022833"/>
    </source>
</evidence>
<dbReference type="SMART" id="SM00248">
    <property type="entry name" value="ANK"/>
    <property type="match status" value="6"/>
</dbReference>
<evidence type="ECO:0000256" key="6">
    <source>
        <dbReference type="PROSITE-ProRule" id="PRU00023"/>
    </source>
</evidence>
<dbReference type="Pfam" id="PF00569">
    <property type="entry name" value="ZZ"/>
    <property type="match status" value="1"/>
</dbReference>
<evidence type="ECO:0000256" key="1">
    <source>
        <dbReference type="ARBA" id="ARBA00022723"/>
    </source>
</evidence>
<dbReference type="Gene3D" id="3.30.60.90">
    <property type="match status" value="1"/>
</dbReference>
<sequence length="1156" mass="129697">MSSSRLKALTWRVTEIPRGTTKEELVNFFEYADRDRISIDSLCPDASGGDELTATLLYRPRPESPDEGPRFTHGKPKDVSIDKDFEHWTPLYCPPEGTIIAADIIAVTGLAGHAFGSWAYSEENMWLRDDVYKFARNARVLTYGYNTPLVGSNLSIVRMSDLSDTFYENLINMREDSKPYYLYRPQPWVYDHQKGEIYLSVTAKAYLEIQAMIIARERNVVSSRLPVRSIIFLAAPHRGMDVAALQSVVKNTPPEHLVEELRSDSETLKSLNEGFSRIAQDIDILTCYETRPTRTVAFDETKKQWTRSGEPLMILNPSSAQQFWPKEKRILADADHSTIAKLKRNKTIFSNVRTAISRGLTPTAQISREQRFESARRHDSLEAMYQERFRSPASHTQTYWGTQQEQHHQGHVERINPRRLAIGSSSHSLISSSVHTPQPEERDRTSYRSQPSWASCAPESHDSRETQQEQYHQGHFEHNATDSYAQNISYRDSPPRWSDIERSTAAYADRTPITDSYDDFDRGQFSGDMAYSPKPELKPEEIHDFQNTAVQPEAVAEATRAGRFDERQPRYHNRSYNPRLVLVEGHDSPSQVFREHTSLQHTRCNEPPTGGSIPINVDLYNESLPSYGSKESLHSNAERSRSAKMMQKFEHMSQEPSDRNDSPALVQLPTPATPSQGQPDFNQQSVPSPGPSHHASIQQLRSAAAIRESEETKAQSSTRVDHPSPDLLPSDLVILPKSVDSDKRRHTAGSCNEGTADPSSHAPENATHPYTECITCDGCHKRIWGPVYHCLTCPDWNFCTECFENKFASHPGHKFKTIIPDENVPVDGGNVDSTESSTLDEQDVPTDRVKVDSTESGNLDHLAQAKCSKCKTSLASADFFYLCLSTPDERICQACQKTHSCGPCARLPHRRRFIWYGKRLESDIWINPKPDTHDSSLIKAIKSHDTDALDQLVQDKALVTDVDAYGRTPLHVAAHLNLDVGAKLLIMHGADLDVADMFGRTPLCLAISSKHRDLAVTLFRSGANWRVVDTKGNNILHLACRAGCKELVELLVGYSKNGDKKNLFERLVGRSNYGDKKDLVDSFNAANQTPLFYSCRAGEFEIAALLLAAGADPNAAHGNKTTQLGQLAYQHDSEAVTFLLDHGAALRKAVLSFVTP</sequence>
<organism evidence="9 10">
    <name type="scientific">Xylaria arbuscula</name>
    <dbReference type="NCBI Taxonomy" id="114810"/>
    <lineage>
        <taxon>Eukaryota</taxon>
        <taxon>Fungi</taxon>
        <taxon>Dikarya</taxon>
        <taxon>Ascomycota</taxon>
        <taxon>Pezizomycotina</taxon>
        <taxon>Sordariomycetes</taxon>
        <taxon>Xylariomycetidae</taxon>
        <taxon>Xylariales</taxon>
        <taxon>Xylariaceae</taxon>
        <taxon>Xylaria</taxon>
    </lineage>
</organism>
<gene>
    <name evidence="9" type="ORF">NPX13_g9377</name>
</gene>
<dbReference type="PANTHER" id="PTHR24198">
    <property type="entry name" value="ANKYRIN REPEAT AND PROTEIN KINASE DOMAIN-CONTAINING PROTEIN"/>
    <property type="match status" value="1"/>
</dbReference>
<feature type="repeat" description="ANK" evidence="6">
    <location>
        <begin position="998"/>
        <end position="1030"/>
    </location>
</feature>
<dbReference type="AlphaFoldDB" id="A0A9W8TJ40"/>
<reference evidence="9" key="1">
    <citation type="submission" date="2022-07" db="EMBL/GenBank/DDBJ databases">
        <title>Genome Sequence of Xylaria arbuscula.</title>
        <authorList>
            <person name="Buettner E."/>
        </authorList>
    </citation>
    <scope>NUCLEOTIDE SEQUENCE</scope>
    <source>
        <strain evidence="9">VT107</strain>
    </source>
</reference>
<dbReference type="InterPro" id="IPR000433">
    <property type="entry name" value="Znf_ZZ"/>
</dbReference>
<dbReference type="InterPro" id="IPR036770">
    <property type="entry name" value="Ankyrin_rpt-contain_sf"/>
</dbReference>
<keyword evidence="5 6" id="KW-0040">ANK repeat</keyword>
<dbReference type="Proteomes" id="UP001148614">
    <property type="component" value="Unassembled WGS sequence"/>
</dbReference>
<keyword evidence="1" id="KW-0479">Metal-binding</keyword>
<feature type="compositionally biased region" description="Polar residues" evidence="7">
    <location>
        <begin position="481"/>
        <end position="490"/>
    </location>
</feature>
<dbReference type="PANTHER" id="PTHR24198:SF165">
    <property type="entry name" value="ANKYRIN REPEAT-CONTAINING PROTEIN-RELATED"/>
    <property type="match status" value="1"/>
</dbReference>
<dbReference type="CDD" id="cd02340">
    <property type="entry name" value="ZZ_NBR1_like"/>
    <property type="match status" value="1"/>
</dbReference>
<accession>A0A9W8TJ40</accession>
<evidence type="ECO:0000313" key="10">
    <source>
        <dbReference type="Proteomes" id="UP001148614"/>
    </source>
</evidence>
<evidence type="ECO:0000259" key="8">
    <source>
        <dbReference type="SMART" id="SM00291"/>
    </source>
</evidence>
<feature type="compositionally biased region" description="Basic and acidic residues" evidence="7">
    <location>
        <begin position="459"/>
        <end position="480"/>
    </location>
</feature>
<dbReference type="EMBL" id="JANPWZ010002289">
    <property type="protein sequence ID" value="KAJ3560216.1"/>
    <property type="molecule type" value="Genomic_DNA"/>
</dbReference>
<feature type="compositionally biased region" description="Basic and acidic residues" evidence="7">
    <location>
        <begin position="707"/>
        <end position="724"/>
    </location>
</feature>
<feature type="repeat" description="ANK" evidence="6">
    <location>
        <begin position="1031"/>
        <end position="1063"/>
    </location>
</feature>
<feature type="region of interest" description="Disordered" evidence="7">
    <location>
        <begin position="824"/>
        <end position="844"/>
    </location>
</feature>
<feature type="compositionally biased region" description="Basic and acidic residues" evidence="7">
    <location>
        <begin position="631"/>
        <end position="661"/>
    </location>
</feature>
<dbReference type="GO" id="GO:0008270">
    <property type="term" value="F:zinc ion binding"/>
    <property type="evidence" value="ECO:0007669"/>
    <property type="project" value="UniProtKB-KW"/>
</dbReference>
<dbReference type="Pfam" id="PF12796">
    <property type="entry name" value="Ank_2"/>
    <property type="match status" value="2"/>
</dbReference>
<keyword evidence="4" id="KW-0862">Zinc</keyword>
<proteinExistence type="predicted"/>
<dbReference type="InterPro" id="IPR002110">
    <property type="entry name" value="Ankyrin_rpt"/>
</dbReference>
<protein>
    <recommendedName>
        <fullName evidence="8">ZZ-type domain-containing protein</fullName>
    </recommendedName>
</protein>
<feature type="repeat" description="ANK" evidence="6">
    <location>
        <begin position="1086"/>
        <end position="1118"/>
    </location>
</feature>
<evidence type="ECO:0000256" key="3">
    <source>
        <dbReference type="ARBA" id="ARBA00022771"/>
    </source>
</evidence>
<evidence type="ECO:0000256" key="2">
    <source>
        <dbReference type="ARBA" id="ARBA00022737"/>
    </source>
</evidence>
<evidence type="ECO:0000256" key="5">
    <source>
        <dbReference type="ARBA" id="ARBA00023043"/>
    </source>
</evidence>
<feature type="region of interest" description="Disordered" evidence="7">
    <location>
        <begin position="392"/>
        <end position="412"/>
    </location>
</feature>
<feature type="region of interest" description="Disordered" evidence="7">
    <location>
        <begin position="426"/>
        <end position="497"/>
    </location>
</feature>
<keyword evidence="10" id="KW-1185">Reference proteome</keyword>
<dbReference type="Gene3D" id="1.25.40.20">
    <property type="entry name" value="Ankyrin repeat-containing domain"/>
    <property type="match status" value="2"/>
</dbReference>
<dbReference type="InterPro" id="IPR043145">
    <property type="entry name" value="Znf_ZZ_sf"/>
</dbReference>
<name>A0A9W8TJ40_9PEZI</name>
<feature type="repeat" description="ANK" evidence="6">
    <location>
        <begin position="965"/>
        <end position="997"/>
    </location>
</feature>
<feature type="compositionally biased region" description="Polar residues" evidence="7">
    <location>
        <begin position="673"/>
        <end position="687"/>
    </location>
</feature>
<dbReference type="SUPFAM" id="SSF48403">
    <property type="entry name" value="Ankyrin repeat"/>
    <property type="match status" value="1"/>
</dbReference>
<comment type="caution">
    <text evidence="9">The sequence shown here is derived from an EMBL/GenBank/DDBJ whole genome shotgun (WGS) entry which is preliminary data.</text>
</comment>